<organism evidence="2 3">
    <name type="scientific">Corynebacterium provencense</name>
    <dbReference type="NCBI Taxonomy" id="1737425"/>
    <lineage>
        <taxon>Bacteria</taxon>
        <taxon>Bacillati</taxon>
        <taxon>Actinomycetota</taxon>
        <taxon>Actinomycetes</taxon>
        <taxon>Mycobacteriales</taxon>
        <taxon>Corynebacteriaceae</taxon>
        <taxon>Corynebacterium</taxon>
    </lineage>
</organism>
<dbReference type="InterPro" id="IPR002918">
    <property type="entry name" value="Lipase_EstA/Esterase_EstB"/>
</dbReference>
<dbReference type="Proteomes" id="UP000247696">
    <property type="component" value="Chromosome"/>
</dbReference>
<evidence type="ECO:0000313" key="2">
    <source>
        <dbReference type="EMBL" id="AWT25376.1"/>
    </source>
</evidence>
<evidence type="ECO:0000256" key="1">
    <source>
        <dbReference type="SAM" id="MobiDB-lite"/>
    </source>
</evidence>
<dbReference type="EMBL" id="CP024988">
    <property type="protein sequence ID" value="AWT25376.1"/>
    <property type="molecule type" value="Genomic_DNA"/>
</dbReference>
<dbReference type="EC" id="3.1.1.3" evidence="2"/>
<dbReference type="AlphaFoldDB" id="A0A2Z3YMN2"/>
<dbReference type="Gene3D" id="3.40.50.1820">
    <property type="entry name" value="alpha/beta hydrolase"/>
    <property type="match status" value="1"/>
</dbReference>
<dbReference type="GO" id="GO:0016042">
    <property type="term" value="P:lipid catabolic process"/>
    <property type="evidence" value="ECO:0007669"/>
    <property type="project" value="InterPro"/>
</dbReference>
<dbReference type="PANTHER" id="PTHR32015">
    <property type="entry name" value="FASTING INDUCED LIPASE"/>
    <property type="match status" value="1"/>
</dbReference>
<dbReference type="KEGG" id="cpre:Csp1_05620"/>
<protein>
    <submittedName>
        <fullName evidence="2">Extracellular esterase EstB</fullName>
        <ecNumber evidence="2">3.1.1.3</ecNumber>
    </submittedName>
</protein>
<dbReference type="STRING" id="1737425.GCA_900049755_00812"/>
<feature type="region of interest" description="Disordered" evidence="1">
    <location>
        <begin position="341"/>
        <end position="372"/>
    </location>
</feature>
<dbReference type="GO" id="GO:0004806">
    <property type="term" value="F:triacylglycerol lipase activity"/>
    <property type="evidence" value="ECO:0007669"/>
    <property type="project" value="UniProtKB-EC"/>
</dbReference>
<reference evidence="3" key="1">
    <citation type="submission" date="2017-11" db="EMBL/GenBank/DDBJ databases">
        <title>Otitis media/interna in a cat caused by the recently described species Corynebacterium provencense.</title>
        <authorList>
            <person name="Kittl S."/>
            <person name="Brodard I."/>
            <person name="Rychener L."/>
            <person name="Jores J."/>
            <person name="Roosje P."/>
            <person name="Gobeli Brawand S."/>
        </authorList>
    </citation>
    <scope>NUCLEOTIDE SEQUENCE [LARGE SCALE GENOMIC DNA]</scope>
    <source>
        <strain evidence="3">17KM38</strain>
    </source>
</reference>
<name>A0A2Z3YMN2_9CORY</name>
<dbReference type="InterPro" id="IPR029058">
    <property type="entry name" value="AB_hydrolase_fold"/>
</dbReference>
<accession>A0A2Z3YMN2</accession>
<dbReference type="SUPFAM" id="SSF53474">
    <property type="entry name" value="alpha/beta-Hydrolases"/>
    <property type="match status" value="1"/>
</dbReference>
<keyword evidence="2" id="KW-0378">Hydrolase</keyword>
<sequence>MRHHAPDIRSYGMVRKMKSSTRTTTGAHTDAGSHSFLRAFLQSRRHPGLMPRGINDWDTPLDPDGPGSVPVILIHGTWMNSYCTWSGLVPELLAAGHRVFALDYGRDPSCLLGRSPACFGNAALLDSAPEVAEFIDSVLERTGARQVDLVGHSQGVAQARLYLTDFGGAGRPGDGVAPKVRRLVGFAASHHGTTASGVGTLGKTLLARGWYAPLRRILGRCAEDQMTGSATMAHINRDGDTVPGVDYTMICSRYDEVVTPWRTQQMDAGEGAVVRNILVQDEGNGRDFSEHLALLYSPRALDIALEALDHGPEGDYRRRRPTVRGAVVPLWGAVGKRRNVASSTVSATAPAGTGATAAGNSPADAESPALRQ</sequence>
<feature type="compositionally biased region" description="Low complexity" evidence="1">
    <location>
        <begin position="341"/>
        <end position="363"/>
    </location>
</feature>
<dbReference type="Pfam" id="PF01674">
    <property type="entry name" value="Lipase_2"/>
    <property type="match status" value="1"/>
</dbReference>
<evidence type="ECO:0000313" key="3">
    <source>
        <dbReference type="Proteomes" id="UP000247696"/>
    </source>
</evidence>
<keyword evidence="3" id="KW-1185">Reference proteome</keyword>
<proteinExistence type="predicted"/>
<dbReference type="PANTHER" id="PTHR32015:SF1">
    <property type="entry name" value="LIPASE"/>
    <property type="match status" value="1"/>
</dbReference>
<gene>
    <name evidence="2" type="primary">estB</name>
    <name evidence="2" type="ORF">Csp1_05620</name>
</gene>